<dbReference type="AlphaFoldDB" id="A0A5J9UMM7"/>
<protein>
    <submittedName>
        <fullName evidence="2">Uncharacterized protein</fullName>
    </submittedName>
</protein>
<organism evidence="2 3">
    <name type="scientific">Eragrostis curvula</name>
    <name type="common">weeping love grass</name>
    <dbReference type="NCBI Taxonomy" id="38414"/>
    <lineage>
        <taxon>Eukaryota</taxon>
        <taxon>Viridiplantae</taxon>
        <taxon>Streptophyta</taxon>
        <taxon>Embryophyta</taxon>
        <taxon>Tracheophyta</taxon>
        <taxon>Spermatophyta</taxon>
        <taxon>Magnoliopsida</taxon>
        <taxon>Liliopsida</taxon>
        <taxon>Poales</taxon>
        <taxon>Poaceae</taxon>
        <taxon>PACMAD clade</taxon>
        <taxon>Chloridoideae</taxon>
        <taxon>Eragrostideae</taxon>
        <taxon>Eragrostidinae</taxon>
        <taxon>Eragrostis</taxon>
    </lineage>
</organism>
<feature type="compositionally biased region" description="Polar residues" evidence="1">
    <location>
        <begin position="66"/>
        <end position="78"/>
    </location>
</feature>
<sequence length="118" mass="12993">MLAVDRRRAGGSPSSREKQRTSEVRGWRVPGIGGFLREIVVAAMGDWQIMASMVTRWGGRGRWRRSSINGSLPKQQSPEPIDLPPLASRDPPAAMERGAGHLLMYAEMVLGDDVTTHL</sequence>
<evidence type="ECO:0000313" key="3">
    <source>
        <dbReference type="Proteomes" id="UP000324897"/>
    </source>
</evidence>
<keyword evidence="3" id="KW-1185">Reference proteome</keyword>
<dbReference type="Proteomes" id="UP000324897">
    <property type="component" value="Chromosome 2"/>
</dbReference>
<reference evidence="2 3" key="1">
    <citation type="journal article" date="2019" name="Sci. Rep.">
        <title>A high-quality genome of Eragrostis curvula grass provides insights into Poaceae evolution and supports new strategies to enhance forage quality.</title>
        <authorList>
            <person name="Carballo J."/>
            <person name="Santos B.A.C.M."/>
            <person name="Zappacosta D."/>
            <person name="Garbus I."/>
            <person name="Selva J.P."/>
            <person name="Gallo C.A."/>
            <person name="Diaz A."/>
            <person name="Albertini E."/>
            <person name="Caccamo M."/>
            <person name="Echenique V."/>
        </authorList>
    </citation>
    <scope>NUCLEOTIDE SEQUENCE [LARGE SCALE GENOMIC DNA]</scope>
    <source>
        <strain evidence="3">cv. Victoria</strain>
        <tissue evidence="2">Leaf</tissue>
    </source>
</reference>
<proteinExistence type="predicted"/>
<dbReference type="EMBL" id="RWGY01000013">
    <property type="protein sequence ID" value="TVU24816.1"/>
    <property type="molecule type" value="Genomic_DNA"/>
</dbReference>
<accession>A0A5J9UMM7</accession>
<gene>
    <name evidence="2" type="ORF">EJB05_27276</name>
</gene>
<name>A0A5J9UMM7_9POAL</name>
<evidence type="ECO:0000313" key="2">
    <source>
        <dbReference type="EMBL" id="TVU24816.1"/>
    </source>
</evidence>
<feature type="region of interest" description="Disordered" evidence="1">
    <location>
        <begin position="1"/>
        <end position="24"/>
    </location>
</feature>
<dbReference type="Gramene" id="TVU24816">
    <property type="protein sequence ID" value="TVU24816"/>
    <property type="gene ID" value="EJB05_27276"/>
</dbReference>
<evidence type="ECO:0000256" key="1">
    <source>
        <dbReference type="SAM" id="MobiDB-lite"/>
    </source>
</evidence>
<feature type="region of interest" description="Disordered" evidence="1">
    <location>
        <begin position="64"/>
        <end position="91"/>
    </location>
</feature>
<feature type="compositionally biased region" description="Basic and acidic residues" evidence="1">
    <location>
        <begin position="15"/>
        <end position="24"/>
    </location>
</feature>
<comment type="caution">
    <text evidence="2">The sequence shown here is derived from an EMBL/GenBank/DDBJ whole genome shotgun (WGS) entry which is preliminary data.</text>
</comment>